<evidence type="ECO:0000256" key="1">
    <source>
        <dbReference type="SAM" id="MobiDB-lite"/>
    </source>
</evidence>
<feature type="compositionally biased region" description="Basic and acidic residues" evidence="1">
    <location>
        <begin position="61"/>
        <end position="72"/>
    </location>
</feature>
<gene>
    <name evidence="2" type="ORF">FB45DRAFT_1125661</name>
</gene>
<dbReference type="AlphaFoldDB" id="A0AAD7C818"/>
<organism evidence="2 3">
    <name type="scientific">Roridomyces roridus</name>
    <dbReference type="NCBI Taxonomy" id="1738132"/>
    <lineage>
        <taxon>Eukaryota</taxon>
        <taxon>Fungi</taxon>
        <taxon>Dikarya</taxon>
        <taxon>Basidiomycota</taxon>
        <taxon>Agaricomycotina</taxon>
        <taxon>Agaricomycetes</taxon>
        <taxon>Agaricomycetidae</taxon>
        <taxon>Agaricales</taxon>
        <taxon>Marasmiineae</taxon>
        <taxon>Mycenaceae</taxon>
        <taxon>Roridomyces</taxon>
    </lineage>
</organism>
<proteinExistence type="predicted"/>
<reference evidence="2" key="1">
    <citation type="submission" date="2023-03" db="EMBL/GenBank/DDBJ databases">
        <title>Massive genome expansion in bonnet fungi (Mycena s.s.) driven by repeated elements and novel gene families across ecological guilds.</title>
        <authorList>
            <consortium name="Lawrence Berkeley National Laboratory"/>
            <person name="Harder C.B."/>
            <person name="Miyauchi S."/>
            <person name="Viragh M."/>
            <person name="Kuo A."/>
            <person name="Thoen E."/>
            <person name="Andreopoulos B."/>
            <person name="Lu D."/>
            <person name="Skrede I."/>
            <person name="Drula E."/>
            <person name="Henrissat B."/>
            <person name="Morin E."/>
            <person name="Kohler A."/>
            <person name="Barry K."/>
            <person name="LaButti K."/>
            <person name="Morin E."/>
            <person name="Salamov A."/>
            <person name="Lipzen A."/>
            <person name="Mereny Z."/>
            <person name="Hegedus B."/>
            <person name="Baldrian P."/>
            <person name="Stursova M."/>
            <person name="Weitz H."/>
            <person name="Taylor A."/>
            <person name="Grigoriev I.V."/>
            <person name="Nagy L.G."/>
            <person name="Martin F."/>
            <person name="Kauserud H."/>
        </authorList>
    </citation>
    <scope>NUCLEOTIDE SEQUENCE</scope>
    <source>
        <strain evidence="2">9284</strain>
    </source>
</reference>
<feature type="region of interest" description="Disordered" evidence="1">
    <location>
        <begin position="61"/>
        <end position="86"/>
    </location>
</feature>
<name>A0AAD7C818_9AGAR</name>
<keyword evidence="3" id="KW-1185">Reference proteome</keyword>
<evidence type="ECO:0000313" key="2">
    <source>
        <dbReference type="EMBL" id="KAJ7641680.1"/>
    </source>
</evidence>
<accession>A0AAD7C818</accession>
<dbReference type="Proteomes" id="UP001221142">
    <property type="component" value="Unassembled WGS sequence"/>
</dbReference>
<comment type="caution">
    <text evidence="2">The sequence shown here is derived from an EMBL/GenBank/DDBJ whole genome shotgun (WGS) entry which is preliminary data.</text>
</comment>
<dbReference type="EMBL" id="JARKIF010000004">
    <property type="protein sequence ID" value="KAJ7641680.1"/>
    <property type="molecule type" value="Genomic_DNA"/>
</dbReference>
<sequence length="324" mass="35595">MPGVWGESTEMDIKWYGDVQLLLCGVKQEARGRCQRLSKRIPWPVAVPLPPSVEIVKKRETGSKPGDIHSEPEPPASDEPETAEARTRRIEDFRASRRVAKKVASWVAENTAAITPFLPFSHLGFLLAMVSASHVVILAALTTNLVFGEYTAALGYHDRTQGKIGGDIFETIIGSLLENYHYDVVEKWVLSSFRPLIAVAVAEMGVPKRSAEWETEPATHPHSQSIPFATSDVTASLPLCTAESPLQGSQLTITTTPDAHDDLCFLMEAMMKANNSQTSDRALTPSADLYAYAYRVEPRDIEKANFREPTGKTGWATAPSAFLL</sequence>
<protein>
    <submittedName>
        <fullName evidence="2">Uncharacterized protein</fullName>
    </submittedName>
</protein>
<evidence type="ECO:0000313" key="3">
    <source>
        <dbReference type="Proteomes" id="UP001221142"/>
    </source>
</evidence>